<evidence type="ECO:0000313" key="1">
    <source>
        <dbReference type="EMBL" id="TDN53424.1"/>
    </source>
</evidence>
<gene>
    <name evidence="1" type="ORF">C7389_10597</name>
</gene>
<proteinExistence type="predicted"/>
<accession>A0A4R6E7D0</accession>
<comment type="caution">
    <text evidence="1">The sequence shown here is derived from an EMBL/GenBank/DDBJ whole genome shotgun (WGS) entry which is preliminary data.</text>
</comment>
<protein>
    <submittedName>
        <fullName evidence="1">Uncharacterized protein</fullName>
    </submittedName>
</protein>
<reference evidence="1 2" key="1">
    <citation type="submission" date="2019-03" db="EMBL/GenBank/DDBJ databases">
        <title>Genomic Encyclopedia of Type Strains, Phase IV (KMG-IV): sequencing the most valuable type-strain genomes for metagenomic binning, comparative biology and taxonomic classification.</title>
        <authorList>
            <person name="Goeker M."/>
        </authorList>
    </citation>
    <scope>NUCLEOTIDE SEQUENCE [LARGE SCALE GENOMIC DNA]</scope>
    <source>
        <strain evidence="1 2">DSM 12121</strain>
    </source>
</reference>
<evidence type="ECO:0000313" key="2">
    <source>
        <dbReference type="Proteomes" id="UP000295129"/>
    </source>
</evidence>
<name>A0A4R6E7D0_9RHOO</name>
<dbReference type="AlphaFoldDB" id="A0A4R6E7D0"/>
<organism evidence="1 2">
    <name type="scientific">Azoarcus indigens</name>
    <dbReference type="NCBI Taxonomy" id="29545"/>
    <lineage>
        <taxon>Bacteria</taxon>
        <taxon>Pseudomonadati</taxon>
        <taxon>Pseudomonadota</taxon>
        <taxon>Betaproteobacteria</taxon>
        <taxon>Rhodocyclales</taxon>
        <taxon>Zoogloeaceae</taxon>
        <taxon>Azoarcus</taxon>
    </lineage>
</organism>
<sequence length="70" mass="7618">MDKQTFTPGAQDMAEADAKDAFFEQVAAISEQMIAAYGRDFAMGVLLLAARYIAQNRPAEAEPPQIVTQP</sequence>
<dbReference type="OrthoDB" id="9106378at2"/>
<dbReference type="Proteomes" id="UP000295129">
    <property type="component" value="Unassembled WGS sequence"/>
</dbReference>
<keyword evidence="2" id="KW-1185">Reference proteome</keyword>
<dbReference type="RefSeq" id="WP_133590018.1">
    <property type="nucleotide sequence ID" value="NZ_SNVV01000005.1"/>
</dbReference>
<dbReference type="EMBL" id="SNVV01000005">
    <property type="protein sequence ID" value="TDN53424.1"/>
    <property type="molecule type" value="Genomic_DNA"/>
</dbReference>